<name>A0AAJ7T982_PETMA</name>
<sequence length="141" mass="15007">MPCRESYEPFKAPVTGDRAPSQEMDELVRRLGETLRLKAVRTGRRSLGRRPSPYCVPSKAPAGSGAAGATGRGAARGPAGAGGARRRKGGRDGENGGGEEDDEEEVLDDPREMLRELLLSGNLIKEAVRRLRTGPCCCADS</sequence>
<feature type="compositionally biased region" description="Acidic residues" evidence="2">
    <location>
        <begin position="97"/>
        <end position="107"/>
    </location>
</feature>
<evidence type="ECO:0000256" key="2">
    <source>
        <dbReference type="SAM" id="MobiDB-lite"/>
    </source>
</evidence>
<comment type="similarity">
    <text evidence="1">Belongs to the GSK-3-binding protein family.</text>
</comment>
<accession>A0AAJ7T982</accession>
<dbReference type="Pfam" id="PF05350">
    <property type="entry name" value="GSK-3_bind"/>
    <property type="match status" value="1"/>
</dbReference>
<evidence type="ECO:0000256" key="1">
    <source>
        <dbReference type="ARBA" id="ARBA00010422"/>
    </source>
</evidence>
<dbReference type="AlphaFoldDB" id="A0AAJ7T982"/>
<dbReference type="InterPro" id="IPR008014">
    <property type="entry name" value="GSK3-bd"/>
</dbReference>
<dbReference type="PANTHER" id="PTHR35154">
    <property type="entry name" value="GBP PROTEIN"/>
    <property type="match status" value="1"/>
</dbReference>
<feature type="region of interest" description="Disordered" evidence="2">
    <location>
        <begin position="41"/>
        <end position="109"/>
    </location>
</feature>
<protein>
    <submittedName>
        <fullName evidence="4">GSK-3-binding protein-like</fullName>
    </submittedName>
</protein>
<evidence type="ECO:0000313" key="4">
    <source>
        <dbReference type="RefSeq" id="XP_032813658.1"/>
    </source>
</evidence>
<feature type="region of interest" description="Disordered" evidence="2">
    <location>
        <begin position="1"/>
        <end position="24"/>
    </location>
</feature>
<keyword evidence="3" id="KW-1185">Reference proteome</keyword>
<evidence type="ECO:0000313" key="3">
    <source>
        <dbReference type="Proteomes" id="UP001318040"/>
    </source>
</evidence>
<dbReference type="GO" id="GO:0005737">
    <property type="term" value="C:cytoplasm"/>
    <property type="evidence" value="ECO:0007669"/>
    <property type="project" value="TreeGrafter"/>
</dbReference>
<dbReference type="KEGG" id="pmrn:116944253"/>
<reference evidence="4" key="1">
    <citation type="submission" date="2025-08" db="UniProtKB">
        <authorList>
            <consortium name="RefSeq"/>
        </authorList>
    </citation>
    <scope>IDENTIFICATION</scope>
    <source>
        <tissue evidence="4">Sperm</tissue>
    </source>
</reference>
<dbReference type="PANTHER" id="PTHR35154:SF3">
    <property type="entry name" value="GBP PROTEIN"/>
    <property type="match status" value="1"/>
</dbReference>
<dbReference type="RefSeq" id="XP_032813658.1">
    <property type="nucleotide sequence ID" value="XM_032957767.1"/>
</dbReference>
<organism evidence="3 4">
    <name type="scientific">Petromyzon marinus</name>
    <name type="common">Sea lamprey</name>
    <dbReference type="NCBI Taxonomy" id="7757"/>
    <lineage>
        <taxon>Eukaryota</taxon>
        <taxon>Metazoa</taxon>
        <taxon>Chordata</taxon>
        <taxon>Craniata</taxon>
        <taxon>Vertebrata</taxon>
        <taxon>Cyclostomata</taxon>
        <taxon>Hyperoartia</taxon>
        <taxon>Petromyzontiformes</taxon>
        <taxon>Petromyzontidae</taxon>
        <taxon>Petromyzon</taxon>
    </lineage>
</organism>
<gene>
    <name evidence="4" type="primary">LOC116944253</name>
</gene>
<dbReference type="Proteomes" id="UP001318040">
    <property type="component" value="Chromosome 20"/>
</dbReference>
<proteinExistence type="inferred from homology"/>